<evidence type="ECO:0000313" key="2">
    <source>
        <dbReference type="EMBL" id="THU40369.1"/>
    </source>
</evidence>
<proteinExistence type="predicted"/>
<dbReference type="RefSeq" id="WP_136577122.1">
    <property type="nucleotide sequence ID" value="NZ_STFF01000002.1"/>
</dbReference>
<feature type="compositionally biased region" description="Basic residues" evidence="1">
    <location>
        <begin position="23"/>
        <end position="34"/>
    </location>
</feature>
<dbReference type="Proteomes" id="UP000306918">
    <property type="component" value="Unassembled WGS sequence"/>
</dbReference>
<sequence length="304" mass="33915">MKTKSKKKKTGKKKSSIAPQKKAALKKKSIKKTVAKPSGIKTKTPKKKKAAKKTKEPVSRKVVKKAKMPARKKAAKKQLFEPLNNLTAFRLEERLSLEVVNPNWQATAQFDNDGGSPITSFTCRMIVPENPDTKSGQTIMIFNGLQLGRRILQPILQWGRSQMTGGGPFWTVGCCLAMDEFTLEEASVLTRVNPGDSVMAVINLLSNDRNRFRYSCFFEGIESSRIDTNAIDELTNCCITLEAARVKTRQHYPTDPSIEVTEVIVRNRNSIITPAWQIGGASNIGEHVELRQMTGSPDEIIIHF</sequence>
<dbReference type="EMBL" id="STFF01000002">
    <property type="protein sequence ID" value="THU40369.1"/>
    <property type="molecule type" value="Genomic_DNA"/>
</dbReference>
<name>A0A4S8HZT3_9BACT</name>
<feature type="region of interest" description="Disordered" evidence="1">
    <location>
        <begin position="1"/>
        <end position="59"/>
    </location>
</feature>
<accession>A0A4S8HZT3</accession>
<dbReference type="OrthoDB" id="796457at2"/>
<reference evidence="2 3" key="1">
    <citation type="submission" date="2019-04" db="EMBL/GenBank/DDBJ databases">
        <title>Niastella caeni sp. nov., isolated from activated sludge.</title>
        <authorList>
            <person name="Sheng M."/>
        </authorList>
    </citation>
    <scope>NUCLEOTIDE SEQUENCE [LARGE SCALE GENOMIC DNA]</scope>
    <source>
        <strain evidence="2 3">HX-2-15</strain>
    </source>
</reference>
<evidence type="ECO:0000313" key="3">
    <source>
        <dbReference type="Proteomes" id="UP000306918"/>
    </source>
</evidence>
<keyword evidence="3" id="KW-1185">Reference proteome</keyword>
<dbReference type="AlphaFoldDB" id="A0A4S8HZT3"/>
<feature type="compositionally biased region" description="Basic residues" evidence="1">
    <location>
        <begin position="43"/>
        <end position="52"/>
    </location>
</feature>
<feature type="compositionally biased region" description="Basic residues" evidence="1">
    <location>
        <begin position="1"/>
        <end position="15"/>
    </location>
</feature>
<evidence type="ECO:0000256" key="1">
    <source>
        <dbReference type="SAM" id="MobiDB-lite"/>
    </source>
</evidence>
<gene>
    <name evidence="2" type="ORF">FAM09_10910</name>
</gene>
<protein>
    <submittedName>
        <fullName evidence="2">Uncharacterized protein</fullName>
    </submittedName>
</protein>
<organism evidence="2 3">
    <name type="scientific">Niastella caeni</name>
    <dbReference type="NCBI Taxonomy" id="2569763"/>
    <lineage>
        <taxon>Bacteria</taxon>
        <taxon>Pseudomonadati</taxon>
        <taxon>Bacteroidota</taxon>
        <taxon>Chitinophagia</taxon>
        <taxon>Chitinophagales</taxon>
        <taxon>Chitinophagaceae</taxon>
        <taxon>Niastella</taxon>
    </lineage>
</organism>
<comment type="caution">
    <text evidence="2">The sequence shown here is derived from an EMBL/GenBank/DDBJ whole genome shotgun (WGS) entry which is preliminary data.</text>
</comment>